<dbReference type="SMART" id="SM00906">
    <property type="entry name" value="Fungal_trans"/>
    <property type="match status" value="1"/>
</dbReference>
<dbReference type="InterPro" id="IPR036864">
    <property type="entry name" value="Zn2-C6_fun-type_DNA-bd_sf"/>
</dbReference>
<dbReference type="InterPro" id="IPR001138">
    <property type="entry name" value="Zn2Cys6_DnaBD"/>
</dbReference>
<protein>
    <recommendedName>
        <fullName evidence="7">Zn(2)-C6 fungal-type domain-containing protein</fullName>
    </recommendedName>
</protein>
<dbReference type="STRING" id="215243.A0A0D2CG98"/>
<sequence>MDNANQSEGDEDRVSPTEINQILRRKRKARERRACYPCRQRKVKCNYETPCQRCIDRDHVNLCSYQQVPKAVADTPSTTKAASVINDTPGRTLDWNQLWSKLQSMEASLRDIKNEIAGHVQFSDRAVPSVRQASLPTLSEKGVNTVASATPGIPSRSGLVADGSVHLGRNSVPAMAVALGGGNDEEALQTVVGNTVLPLFGLDNESATYPFTDLWGLTDTASRVREVCKLIPSDADCFQYLRHYRDNAHVLYPAVVDIDQFESELTTFLLSRSNSRSQLGAYVDESSEIYGRTVHWISLLFACLASGCQCSSLPRKERQLTAQVYVCCAYECLRICNHLSRPTPVDIQSLLVIGNVIANNMNAGVAWSLLGLTVRLAQTIGLHEAAELSTLPEHGRLREEIWWRIVWQDSLLSILFDRSPATFTIASRRQHSAANQNSGNMSYLECMKRLCTAILDIVRERSVAGDPTQEVPLILKHRDRLNAIVTDAAPHLTNVSACRSMRDQLEHWNLSLHLSYVMFDLHRAALRLHRDPGLSHLREACINGLAGTVNAYLGLQRVSSTTRTSWIAMQRALSSALLLGIIREHTKSNHVHALLQDLLTVMTNLNSDTDPTEVPAPMARAIMALRIFLQGPDAMELDNSPWSFLGPGRAEKSEPTSLASPTMSDKSPYGNSPFSLLGDILWGTQSMHVQGLYRRA</sequence>
<evidence type="ECO:0000256" key="5">
    <source>
        <dbReference type="ARBA" id="ARBA00023242"/>
    </source>
</evidence>
<dbReference type="Pfam" id="PF00172">
    <property type="entry name" value="Zn_clus"/>
    <property type="match status" value="1"/>
</dbReference>
<keyword evidence="3" id="KW-0238">DNA-binding</keyword>
<proteinExistence type="predicted"/>
<dbReference type="InterPro" id="IPR007219">
    <property type="entry name" value="XnlR_reg_dom"/>
</dbReference>
<dbReference type="SUPFAM" id="SSF57701">
    <property type="entry name" value="Zn2/Cys6 DNA-binding domain"/>
    <property type="match status" value="1"/>
</dbReference>
<dbReference type="GO" id="GO:0006351">
    <property type="term" value="P:DNA-templated transcription"/>
    <property type="evidence" value="ECO:0007669"/>
    <property type="project" value="InterPro"/>
</dbReference>
<reference evidence="8 9" key="1">
    <citation type="submission" date="2015-01" db="EMBL/GenBank/DDBJ databases">
        <title>The Genome Sequence of Exophiala oligosperma CBS72588.</title>
        <authorList>
            <consortium name="The Broad Institute Genomics Platform"/>
            <person name="Cuomo C."/>
            <person name="de Hoog S."/>
            <person name="Gorbushina A."/>
            <person name="Stielow B."/>
            <person name="Teixiera M."/>
            <person name="Abouelleil A."/>
            <person name="Chapman S.B."/>
            <person name="Priest M."/>
            <person name="Young S.K."/>
            <person name="Wortman J."/>
            <person name="Nusbaum C."/>
            <person name="Birren B."/>
        </authorList>
    </citation>
    <scope>NUCLEOTIDE SEQUENCE [LARGE SCALE GENOMIC DNA]</scope>
    <source>
        <strain evidence="8 9">CBS 72588</strain>
    </source>
</reference>
<keyword evidence="4" id="KW-0804">Transcription</keyword>
<keyword evidence="1" id="KW-0479">Metal-binding</keyword>
<dbReference type="OrthoDB" id="1747771at2759"/>
<feature type="compositionally biased region" description="Polar residues" evidence="6">
    <location>
        <begin position="655"/>
        <end position="666"/>
    </location>
</feature>
<evidence type="ECO:0000256" key="4">
    <source>
        <dbReference type="ARBA" id="ARBA00023163"/>
    </source>
</evidence>
<dbReference type="CDD" id="cd00067">
    <property type="entry name" value="GAL4"/>
    <property type="match status" value="1"/>
</dbReference>
<dbReference type="GO" id="GO:0003677">
    <property type="term" value="F:DNA binding"/>
    <property type="evidence" value="ECO:0007669"/>
    <property type="project" value="UniProtKB-KW"/>
</dbReference>
<dbReference type="PROSITE" id="PS00463">
    <property type="entry name" value="ZN2_CY6_FUNGAL_1"/>
    <property type="match status" value="1"/>
</dbReference>
<gene>
    <name evidence="8" type="ORF">PV06_01466</name>
</gene>
<keyword evidence="5" id="KW-0539">Nucleus</keyword>
<dbReference type="GO" id="GO:0016831">
    <property type="term" value="F:carboxy-lyase activity"/>
    <property type="evidence" value="ECO:0007669"/>
    <property type="project" value="TreeGrafter"/>
</dbReference>
<dbReference type="PANTHER" id="PTHR43374:SF1">
    <property type="entry name" value="FLAVIN PRENYLTRANSFERASE PAD1, MITOCHONDRIAL"/>
    <property type="match status" value="1"/>
</dbReference>
<dbReference type="RefSeq" id="XP_016269123.1">
    <property type="nucleotide sequence ID" value="XM_016402070.1"/>
</dbReference>
<evidence type="ECO:0000256" key="1">
    <source>
        <dbReference type="ARBA" id="ARBA00022723"/>
    </source>
</evidence>
<dbReference type="VEuPathDB" id="FungiDB:PV06_01466"/>
<evidence type="ECO:0000313" key="8">
    <source>
        <dbReference type="EMBL" id="KIW48907.1"/>
    </source>
</evidence>
<dbReference type="Gene3D" id="4.10.240.10">
    <property type="entry name" value="Zn(2)-C6 fungal-type DNA-binding domain"/>
    <property type="match status" value="1"/>
</dbReference>
<dbReference type="EMBL" id="KN847332">
    <property type="protein sequence ID" value="KIW48907.1"/>
    <property type="molecule type" value="Genomic_DNA"/>
</dbReference>
<dbReference type="PANTHER" id="PTHR43374">
    <property type="entry name" value="FLAVIN PRENYLTRANSFERASE"/>
    <property type="match status" value="1"/>
</dbReference>
<evidence type="ECO:0000256" key="2">
    <source>
        <dbReference type="ARBA" id="ARBA00023015"/>
    </source>
</evidence>
<dbReference type="GO" id="GO:0000981">
    <property type="term" value="F:DNA-binding transcription factor activity, RNA polymerase II-specific"/>
    <property type="evidence" value="ECO:0007669"/>
    <property type="project" value="InterPro"/>
</dbReference>
<feature type="domain" description="Zn(2)-C6 fungal-type" evidence="7">
    <location>
        <begin position="34"/>
        <end position="65"/>
    </location>
</feature>
<dbReference type="Proteomes" id="UP000053342">
    <property type="component" value="Unassembled WGS sequence"/>
</dbReference>
<dbReference type="CDD" id="cd12148">
    <property type="entry name" value="fungal_TF_MHR"/>
    <property type="match status" value="1"/>
</dbReference>
<dbReference type="Pfam" id="PF04082">
    <property type="entry name" value="Fungal_trans"/>
    <property type="match status" value="1"/>
</dbReference>
<dbReference type="PROSITE" id="PS50048">
    <property type="entry name" value="ZN2_CY6_FUNGAL_2"/>
    <property type="match status" value="1"/>
</dbReference>
<dbReference type="InterPro" id="IPR004507">
    <property type="entry name" value="UbiX-like"/>
</dbReference>
<evidence type="ECO:0000259" key="7">
    <source>
        <dbReference type="PROSITE" id="PS50048"/>
    </source>
</evidence>
<organism evidence="8 9">
    <name type="scientific">Exophiala oligosperma</name>
    <dbReference type="NCBI Taxonomy" id="215243"/>
    <lineage>
        <taxon>Eukaryota</taxon>
        <taxon>Fungi</taxon>
        <taxon>Dikarya</taxon>
        <taxon>Ascomycota</taxon>
        <taxon>Pezizomycotina</taxon>
        <taxon>Eurotiomycetes</taxon>
        <taxon>Chaetothyriomycetidae</taxon>
        <taxon>Chaetothyriales</taxon>
        <taxon>Herpotrichiellaceae</taxon>
        <taxon>Exophiala</taxon>
    </lineage>
</organism>
<evidence type="ECO:0000256" key="6">
    <source>
        <dbReference type="SAM" id="MobiDB-lite"/>
    </source>
</evidence>
<dbReference type="AlphaFoldDB" id="A0A0D2CG98"/>
<evidence type="ECO:0000313" key="9">
    <source>
        <dbReference type="Proteomes" id="UP000053342"/>
    </source>
</evidence>
<accession>A0A0D2CG98</accession>
<dbReference type="SMART" id="SM00066">
    <property type="entry name" value="GAL4"/>
    <property type="match status" value="1"/>
</dbReference>
<keyword evidence="9" id="KW-1185">Reference proteome</keyword>
<name>A0A0D2CG98_9EURO</name>
<dbReference type="GO" id="GO:0008270">
    <property type="term" value="F:zinc ion binding"/>
    <property type="evidence" value="ECO:0007669"/>
    <property type="project" value="InterPro"/>
</dbReference>
<dbReference type="GeneID" id="27353540"/>
<keyword evidence="2" id="KW-0805">Transcription regulation</keyword>
<dbReference type="HOGENOM" id="CLU_014095_0_1_1"/>
<feature type="region of interest" description="Disordered" evidence="6">
    <location>
        <begin position="645"/>
        <end position="666"/>
    </location>
</feature>
<evidence type="ECO:0000256" key="3">
    <source>
        <dbReference type="ARBA" id="ARBA00023125"/>
    </source>
</evidence>